<dbReference type="InterPro" id="IPR006426">
    <property type="entry name" value="Asn_synth_AEB"/>
</dbReference>
<dbReference type="Pfam" id="PF13537">
    <property type="entry name" value="GATase_7"/>
    <property type="match status" value="1"/>
</dbReference>
<keyword evidence="8" id="KW-0061">Asparagine biosynthesis</keyword>
<evidence type="ECO:0000256" key="2">
    <source>
        <dbReference type="ARBA" id="ARBA00005752"/>
    </source>
</evidence>
<dbReference type="InterPro" id="IPR029055">
    <property type="entry name" value="Ntn_hydrolases_N"/>
</dbReference>
<dbReference type="SUPFAM" id="SSF52402">
    <property type="entry name" value="Adenine nucleotide alpha hydrolases-like"/>
    <property type="match status" value="1"/>
</dbReference>
<dbReference type="Gene3D" id="3.40.50.620">
    <property type="entry name" value="HUPs"/>
    <property type="match status" value="2"/>
</dbReference>
<evidence type="ECO:0000256" key="6">
    <source>
        <dbReference type="ARBA" id="ARBA00022962"/>
    </source>
</evidence>
<comment type="similarity">
    <text evidence="2">Belongs to the asparagine synthetase family.</text>
</comment>
<keyword evidence="6 8" id="KW-0315">Glutamine amidotransferase</keyword>
<dbReference type="CDD" id="cd00712">
    <property type="entry name" value="AsnB"/>
    <property type="match status" value="1"/>
</dbReference>
<evidence type="ECO:0000256" key="10">
    <source>
        <dbReference type="PIRSR" id="PIRSR001589-3"/>
    </source>
</evidence>
<organism evidence="12 13">
    <name type="scientific">Candidatus Lloydbacteria bacterium RIFCSPHIGHO2_02_FULL_54_17</name>
    <dbReference type="NCBI Taxonomy" id="1798664"/>
    <lineage>
        <taxon>Bacteria</taxon>
        <taxon>Candidatus Lloydiibacteriota</taxon>
    </lineage>
</organism>
<feature type="active site" description="For GATase activity" evidence="8">
    <location>
        <position position="2"/>
    </location>
</feature>
<comment type="catalytic activity">
    <reaction evidence="7">
        <text>L-aspartate + L-glutamine + ATP + H2O = L-asparagine + L-glutamate + AMP + diphosphate + H(+)</text>
        <dbReference type="Rhea" id="RHEA:12228"/>
        <dbReference type="ChEBI" id="CHEBI:15377"/>
        <dbReference type="ChEBI" id="CHEBI:15378"/>
        <dbReference type="ChEBI" id="CHEBI:29985"/>
        <dbReference type="ChEBI" id="CHEBI:29991"/>
        <dbReference type="ChEBI" id="CHEBI:30616"/>
        <dbReference type="ChEBI" id="CHEBI:33019"/>
        <dbReference type="ChEBI" id="CHEBI:58048"/>
        <dbReference type="ChEBI" id="CHEBI:58359"/>
        <dbReference type="ChEBI" id="CHEBI:456215"/>
        <dbReference type="EC" id="6.3.5.4"/>
    </reaction>
</comment>
<evidence type="ECO:0000256" key="4">
    <source>
        <dbReference type="ARBA" id="ARBA00022741"/>
    </source>
</evidence>
<feature type="binding site" evidence="9">
    <location>
        <position position="286"/>
    </location>
    <ligand>
        <name>ATP</name>
        <dbReference type="ChEBI" id="CHEBI:30616"/>
    </ligand>
</feature>
<evidence type="ECO:0000256" key="9">
    <source>
        <dbReference type="PIRSR" id="PIRSR001589-2"/>
    </source>
</evidence>
<dbReference type="Gene3D" id="3.60.20.10">
    <property type="entry name" value="Glutamine Phosphoribosylpyrophosphate, subunit 1, domain 1"/>
    <property type="match status" value="1"/>
</dbReference>
<evidence type="ECO:0000256" key="3">
    <source>
        <dbReference type="ARBA" id="ARBA00012737"/>
    </source>
</evidence>
<dbReference type="PIRSF" id="PIRSF001589">
    <property type="entry name" value="Asn_synthetase_glu-h"/>
    <property type="match status" value="1"/>
</dbReference>
<dbReference type="PANTHER" id="PTHR43284:SF1">
    <property type="entry name" value="ASPARAGINE SYNTHETASE"/>
    <property type="match status" value="1"/>
</dbReference>
<dbReference type="InterPro" id="IPR001962">
    <property type="entry name" value="Asn_synthase"/>
</dbReference>
<dbReference type="PROSITE" id="PS51278">
    <property type="entry name" value="GATASE_TYPE_2"/>
    <property type="match status" value="1"/>
</dbReference>
<dbReference type="Proteomes" id="UP000178636">
    <property type="component" value="Unassembled WGS sequence"/>
</dbReference>
<comment type="caution">
    <text evidence="12">The sequence shown here is derived from an EMBL/GenBank/DDBJ whole genome shotgun (WGS) entry which is preliminary data.</text>
</comment>
<dbReference type="CDD" id="cd01991">
    <property type="entry name" value="Asn_synthase_B_C"/>
    <property type="match status" value="1"/>
</dbReference>
<dbReference type="GO" id="GO:0006529">
    <property type="term" value="P:asparagine biosynthetic process"/>
    <property type="evidence" value="ECO:0007669"/>
    <property type="project" value="UniProtKB-KW"/>
</dbReference>
<dbReference type="InterPro" id="IPR033738">
    <property type="entry name" value="AsnB_N"/>
</dbReference>
<dbReference type="NCBIfam" id="TIGR01536">
    <property type="entry name" value="asn_synth_AEB"/>
    <property type="match status" value="1"/>
</dbReference>
<dbReference type="InterPro" id="IPR014729">
    <property type="entry name" value="Rossmann-like_a/b/a_fold"/>
</dbReference>
<dbReference type="InterPro" id="IPR051786">
    <property type="entry name" value="ASN_synthetase/amidase"/>
</dbReference>
<accession>A0A1G2DJK0</accession>
<keyword evidence="5 9" id="KW-0067">ATP-binding</keyword>
<proteinExistence type="inferred from homology"/>
<evidence type="ECO:0000256" key="1">
    <source>
        <dbReference type="ARBA" id="ARBA00005187"/>
    </source>
</evidence>
<gene>
    <name evidence="12" type="ORF">A3C93_04565</name>
</gene>
<keyword evidence="8" id="KW-0028">Amino-acid biosynthesis</keyword>
<dbReference type="PANTHER" id="PTHR43284">
    <property type="entry name" value="ASPARAGINE SYNTHETASE (GLUTAMINE-HYDROLYZING)"/>
    <property type="match status" value="1"/>
</dbReference>
<dbReference type="STRING" id="1798664.A3C93_04565"/>
<dbReference type="EMBL" id="MHLO01000009">
    <property type="protein sequence ID" value="OGZ13040.1"/>
    <property type="molecule type" value="Genomic_DNA"/>
</dbReference>
<name>A0A1G2DJK0_9BACT</name>
<dbReference type="SUPFAM" id="SSF56235">
    <property type="entry name" value="N-terminal nucleophile aminohydrolases (Ntn hydrolases)"/>
    <property type="match status" value="1"/>
</dbReference>
<dbReference type="InterPro" id="IPR017932">
    <property type="entry name" value="GATase_2_dom"/>
</dbReference>
<sequence length="626" mass="70668">MCGITGFVGKGSEGDLRSMTESLKHRGPDDQGLYCESGVGLGHARLSIIDLSPTGHQPMWNKERTLGIVFNGEIYNFLELKKKLAEGGHRFLGSSDTEVVLALYARDGEKCFEKFEGMFAIALYDKEKKKLLLARDRMGKKPLYFGIWNGTLVFGSEAKALLRHPSVKKDVDLAALNAYFALDYVPTPLSIWKGMAKLEPGTFLVYQNGAVRKESFWQPDFKENHAGEREALEGLERRMDRAVSDRLIADVPLGVFLSGGLDSGAVAYYAARAKRALGGKLHTFSIGFSEADFDESRYARRVAEHLDTKHHHKVLSGKDSLAIIPEVLESLDEPMADASIVPTYLLSCFTKEHVTVALGGDGGDELFAGYPTFQAERMLFLYRALPKALRRKLLAPLVRALPPTFKNFGLEFKLKKFLEGAEEEGMARRHARWLGTFGEEERSRLFLTDAWREAGKENAYASAEAYFAECDAEDPRNRLLWMYQRTYMMDQVLVKVDRASMLSSLETRAPFLDRRVVEFAGRLPYAYKLHGMTTKYLLKKSMEGKLPNDIIHRKKHGFGVPVGRWLRGELRGWAEGLLAVEGSEGDGFFDPAYARVLLAEHLSGKADHRKKLWNILVFLEWRRRFL</sequence>
<keyword evidence="4 9" id="KW-0547">Nucleotide-binding</keyword>
<feature type="binding site" evidence="9">
    <location>
        <position position="96"/>
    </location>
    <ligand>
        <name>L-glutamine</name>
        <dbReference type="ChEBI" id="CHEBI:58359"/>
    </ligand>
</feature>
<evidence type="ECO:0000256" key="8">
    <source>
        <dbReference type="PIRSR" id="PIRSR001589-1"/>
    </source>
</evidence>
<feature type="site" description="Important for beta-aspartyl-AMP intermediate formation" evidence="10">
    <location>
        <position position="361"/>
    </location>
</feature>
<evidence type="ECO:0000259" key="11">
    <source>
        <dbReference type="PROSITE" id="PS51278"/>
    </source>
</evidence>
<protein>
    <recommendedName>
        <fullName evidence="3">asparagine synthase (glutamine-hydrolyzing)</fullName>
        <ecNumber evidence="3">6.3.5.4</ecNumber>
    </recommendedName>
</protein>
<feature type="domain" description="Glutamine amidotransferase type-2" evidence="11">
    <location>
        <begin position="2"/>
        <end position="209"/>
    </location>
</feature>
<dbReference type="GO" id="GO:0005524">
    <property type="term" value="F:ATP binding"/>
    <property type="evidence" value="ECO:0007669"/>
    <property type="project" value="UniProtKB-KW"/>
</dbReference>
<evidence type="ECO:0000313" key="12">
    <source>
        <dbReference type="EMBL" id="OGZ13040.1"/>
    </source>
</evidence>
<dbReference type="EC" id="6.3.5.4" evidence="3"/>
<evidence type="ECO:0000256" key="7">
    <source>
        <dbReference type="ARBA" id="ARBA00048741"/>
    </source>
</evidence>
<comment type="pathway">
    <text evidence="1">Amino-acid biosynthesis; L-asparagine biosynthesis; L-asparagine from L-aspartate (L-Gln route): step 1/1.</text>
</comment>
<evidence type="ECO:0000256" key="5">
    <source>
        <dbReference type="ARBA" id="ARBA00022840"/>
    </source>
</evidence>
<evidence type="ECO:0000313" key="13">
    <source>
        <dbReference type="Proteomes" id="UP000178636"/>
    </source>
</evidence>
<reference evidence="12 13" key="1">
    <citation type="journal article" date="2016" name="Nat. Commun.">
        <title>Thousands of microbial genomes shed light on interconnected biogeochemical processes in an aquifer system.</title>
        <authorList>
            <person name="Anantharaman K."/>
            <person name="Brown C.T."/>
            <person name="Hug L.A."/>
            <person name="Sharon I."/>
            <person name="Castelle C.J."/>
            <person name="Probst A.J."/>
            <person name="Thomas B.C."/>
            <person name="Singh A."/>
            <person name="Wilkins M.J."/>
            <person name="Karaoz U."/>
            <person name="Brodie E.L."/>
            <person name="Williams K.H."/>
            <person name="Hubbard S.S."/>
            <person name="Banfield J.F."/>
        </authorList>
    </citation>
    <scope>NUCLEOTIDE SEQUENCE [LARGE SCALE GENOMIC DNA]</scope>
</reference>
<dbReference type="GO" id="GO:0004066">
    <property type="term" value="F:asparagine synthase (glutamine-hydrolyzing) activity"/>
    <property type="evidence" value="ECO:0007669"/>
    <property type="project" value="UniProtKB-EC"/>
</dbReference>
<dbReference type="GO" id="GO:0005829">
    <property type="term" value="C:cytosol"/>
    <property type="evidence" value="ECO:0007669"/>
    <property type="project" value="TreeGrafter"/>
</dbReference>
<dbReference type="AlphaFoldDB" id="A0A1G2DJK0"/>
<dbReference type="Pfam" id="PF00733">
    <property type="entry name" value="Asn_synthase"/>
    <property type="match status" value="1"/>
</dbReference>